<dbReference type="AlphaFoldDB" id="X1IE35"/>
<dbReference type="EMBL" id="BARU01042052">
    <property type="protein sequence ID" value="GAH80671.1"/>
    <property type="molecule type" value="Genomic_DNA"/>
</dbReference>
<feature type="non-terminal residue" evidence="1">
    <location>
        <position position="1"/>
    </location>
</feature>
<accession>X1IE35</accession>
<protein>
    <submittedName>
        <fullName evidence="1">Uncharacterized protein</fullName>
    </submittedName>
</protein>
<proteinExistence type="predicted"/>
<name>X1IE35_9ZZZZ</name>
<gene>
    <name evidence="1" type="ORF">S03H2_64690</name>
</gene>
<comment type="caution">
    <text evidence="1">The sequence shown here is derived from an EMBL/GenBank/DDBJ whole genome shotgun (WGS) entry which is preliminary data.</text>
</comment>
<organism evidence="1">
    <name type="scientific">marine sediment metagenome</name>
    <dbReference type="NCBI Taxonomy" id="412755"/>
    <lineage>
        <taxon>unclassified sequences</taxon>
        <taxon>metagenomes</taxon>
        <taxon>ecological metagenomes</taxon>
    </lineage>
</organism>
<evidence type="ECO:0000313" key="1">
    <source>
        <dbReference type="EMBL" id="GAH80671.1"/>
    </source>
</evidence>
<reference evidence="1" key="1">
    <citation type="journal article" date="2014" name="Front. Microbiol.">
        <title>High frequency of phylogenetically diverse reductive dehalogenase-homologous genes in deep subseafloor sedimentary metagenomes.</title>
        <authorList>
            <person name="Kawai M."/>
            <person name="Futagami T."/>
            <person name="Toyoda A."/>
            <person name="Takaki Y."/>
            <person name="Nishi S."/>
            <person name="Hori S."/>
            <person name="Arai W."/>
            <person name="Tsubouchi T."/>
            <person name="Morono Y."/>
            <person name="Uchiyama I."/>
            <person name="Ito T."/>
            <person name="Fujiyama A."/>
            <person name="Inagaki F."/>
            <person name="Takami H."/>
        </authorList>
    </citation>
    <scope>NUCLEOTIDE SEQUENCE</scope>
    <source>
        <strain evidence="1">Expedition CK06-06</strain>
    </source>
</reference>
<sequence length="46" mass="5162">WSDDLPHIMVFVTVNDAAWPHIVFALNEIDSLSTKVQLTIVGLEPE</sequence>